<reference evidence="5" key="1">
    <citation type="journal article" date="2014" name="Int. J. Syst. Evol. Microbiol.">
        <title>Complete genome sequence of Corynebacterium casei LMG S-19264T (=DSM 44701T), isolated from a smear-ripened cheese.</title>
        <authorList>
            <consortium name="US DOE Joint Genome Institute (JGI-PGF)"/>
            <person name="Walter F."/>
            <person name="Albersmeier A."/>
            <person name="Kalinowski J."/>
            <person name="Ruckert C."/>
        </authorList>
    </citation>
    <scope>NUCLEOTIDE SEQUENCE</scope>
    <source>
        <strain evidence="5">CGMCC 1.12997</strain>
    </source>
</reference>
<dbReference type="InterPro" id="IPR040719">
    <property type="entry name" value="DUF5597"/>
</dbReference>
<dbReference type="GO" id="GO:0004565">
    <property type="term" value="F:beta-galactosidase activity"/>
    <property type="evidence" value="ECO:0007669"/>
    <property type="project" value="InterPro"/>
</dbReference>
<reference evidence="5" key="2">
    <citation type="submission" date="2020-09" db="EMBL/GenBank/DDBJ databases">
        <authorList>
            <person name="Sun Q."/>
            <person name="Zhou Y."/>
        </authorList>
    </citation>
    <scope>NUCLEOTIDE SEQUENCE</scope>
    <source>
        <strain evidence="5">CGMCC 1.12997</strain>
    </source>
</reference>
<evidence type="ECO:0000256" key="2">
    <source>
        <dbReference type="ARBA" id="ARBA00023295"/>
    </source>
</evidence>
<dbReference type="Gene3D" id="3.20.20.80">
    <property type="entry name" value="Glycosidases"/>
    <property type="match status" value="1"/>
</dbReference>
<dbReference type="Proteomes" id="UP000647241">
    <property type="component" value="Unassembled WGS sequence"/>
</dbReference>
<protein>
    <submittedName>
        <fullName evidence="5">Beta-galactosidase</fullName>
    </submittedName>
</protein>
<dbReference type="Pfam" id="PF18120">
    <property type="entry name" value="DUF5597"/>
    <property type="match status" value="1"/>
</dbReference>
<keyword evidence="6" id="KW-1185">Reference proteome</keyword>
<dbReference type="Pfam" id="PF02449">
    <property type="entry name" value="Glyco_hydro_42"/>
    <property type="match status" value="1"/>
</dbReference>
<evidence type="ECO:0000313" key="5">
    <source>
        <dbReference type="EMBL" id="GGG68358.1"/>
    </source>
</evidence>
<sequence length="524" mass="57602">MAIVFSLATLGAKNLHAQQPHLEKRGVTTQLVVDGKPFLMLAGELHNSSSSSLDYMKPAWPKLAAIPLNTVLTPLSWELIEPTEGTFDFSLVDGLLSQAREQHLHIVFLWLASWKNGMSSYDPVWVKRDTKRFPRAVENGNEVNILSTFGDATRDADARAFAALMKHLSEVDGRDHTVLMMQVENEVGVLGDTRDHSAVANKAFDGAVPEELTSYLKTHRGSLNPELRELWEKNGAKTAGTWAQVFGDTSRADEIFMAWHYARYVQAVAAKGKAAYDLPMYVNAWLGGNDVTPGDYPSGGAQPRVIDIWKAAGSAIDIYAPDLYASPFEGWCNRYHRADNPLLIPETNGGPVGAANMFYAFGEHAALGFSPFGIDGWLGQDEELGKSYSVIEQLAPMLLEAQSKGEAHGFLLDKGHPSVDFNMDGYVVHVSLDEIFGQGTEKGFGLIMVTGPEEFIGAGKGFRVSFSTRSSATRVGLASVDEGKFEDGKWIAGRRLNGDENDQGNYWRFDSRSVKIEKAALYHY</sequence>
<dbReference type="FunFam" id="3.20.20.80:FF:000135">
    <property type="entry name" value="Beta-galactosidase, putative, bgl35A"/>
    <property type="match status" value="1"/>
</dbReference>
<evidence type="ECO:0000259" key="3">
    <source>
        <dbReference type="Pfam" id="PF02449"/>
    </source>
</evidence>
<dbReference type="Gene3D" id="2.60.220.20">
    <property type="entry name" value="putative beta-Galactosidase from caulobacter crescentus"/>
    <property type="match status" value="1"/>
</dbReference>
<dbReference type="GO" id="GO:0005975">
    <property type="term" value="P:carbohydrate metabolic process"/>
    <property type="evidence" value="ECO:0007669"/>
    <property type="project" value="InterPro"/>
</dbReference>
<evidence type="ECO:0000256" key="1">
    <source>
        <dbReference type="ARBA" id="ARBA00022801"/>
    </source>
</evidence>
<name>A0A917H5Q8_9BACT</name>
<evidence type="ECO:0000313" key="6">
    <source>
        <dbReference type="Proteomes" id="UP000647241"/>
    </source>
</evidence>
<organism evidence="5 6">
    <name type="scientific">Edaphobacter dinghuensis</name>
    <dbReference type="NCBI Taxonomy" id="1560005"/>
    <lineage>
        <taxon>Bacteria</taxon>
        <taxon>Pseudomonadati</taxon>
        <taxon>Acidobacteriota</taxon>
        <taxon>Terriglobia</taxon>
        <taxon>Terriglobales</taxon>
        <taxon>Acidobacteriaceae</taxon>
        <taxon>Edaphobacter</taxon>
    </lineage>
</organism>
<feature type="domain" description="Glycoside hydrolase family 42 N-terminal" evidence="3">
    <location>
        <begin position="72"/>
        <end position="234"/>
    </location>
</feature>
<proteinExistence type="predicted"/>
<accession>A0A917H5Q8</accession>
<keyword evidence="1" id="KW-0378">Hydrolase</keyword>
<dbReference type="AlphaFoldDB" id="A0A917H5Q8"/>
<gene>
    <name evidence="5" type="ORF">GCM10011585_07880</name>
</gene>
<keyword evidence="2" id="KW-0326">Glycosidase</keyword>
<comment type="caution">
    <text evidence="5">The sequence shown here is derived from an EMBL/GenBank/DDBJ whole genome shotgun (WGS) entry which is preliminary data.</text>
</comment>
<dbReference type="InterPro" id="IPR017853">
    <property type="entry name" value="GH"/>
</dbReference>
<feature type="domain" description="DUF5597" evidence="4">
    <location>
        <begin position="384"/>
        <end position="505"/>
    </location>
</feature>
<evidence type="ECO:0000259" key="4">
    <source>
        <dbReference type="Pfam" id="PF18120"/>
    </source>
</evidence>
<dbReference type="SUPFAM" id="SSF51445">
    <property type="entry name" value="(Trans)glycosidases"/>
    <property type="match status" value="1"/>
</dbReference>
<dbReference type="InterPro" id="IPR013529">
    <property type="entry name" value="Glyco_hydro_42_N"/>
</dbReference>
<dbReference type="GO" id="GO:0009341">
    <property type="term" value="C:beta-galactosidase complex"/>
    <property type="evidence" value="ECO:0007669"/>
    <property type="project" value="InterPro"/>
</dbReference>
<dbReference type="EMBL" id="BMGT01000001">
    <property type="protein sequence ID" value="GGG68358.1"/>
    <property type="molecule type" value="Genomic_DNA"/>
</dbReference>